<keyword evidence="4" id="KW-1185">Reference proteome</keyword>
<keyword evidence="2" id="KW-0812">Transmembrane</keyword>
<keyword evidence="2" id="KW-1133">Transmembrane helix</keyword>
<proteinExistence type="predicted"/>
<evidence type="ECO:0000313" key="4">
    <source>
        <dbReference type="Proteomes" id="UP000600247"/>
    </source>
</evidence>
<feature type="region of interest" description="Disordered" evidence="1">
    <location>
        <begin position="54"/>
        <end position="73"/>
    </location>
</feature>
<dbReference type="Proteomes" id="UP000600247">
    <property type="component" value="Unassembled WGS sequence"/>
</dbReference>
<sequence length="73" mass="8291">MLFLKILGWICIPYIMIYVQWKRLGTGMRVLGIIYSLHFLVGVIGNMTIPDQVPQTSASSDFSESANSNNRRK</sequence>
<protein>
    <submittedName>
        <fullName evidence="3">Uncharacterized protein</fullName>
    </submittedName>
</protein>
<organism evidence="3 4">
    <name type="scientific">Paenibacillus radicis</name>
    <name type="common">ex Gao et al. 2016</name>
    <dbReference type="NCBI Taxonomy" id="1737354"/>
    <lineage>
        <taxon>Bacteria</taxon>
        <taxon>Bacillati</taxon>
        <taxon>Bacillota</taxon>
        <taxon>Bacilli</taxon>
        <taxon>Bacillales</taxon>
        <taxon>Paenibacillaceae</taxon>
        <taxon>Paenibacillus</taxon>
    </lineage>
</organism>
<keyword evidence="2" id="KW-0472">Membrane</keyword>
<dbReference type="AlphaFoldDB" id="A0A917HE13"/>
<reference evidence="3 4" key="1">
    <citation type="journal article" date="2014" name="Int. J. Syst. Evol. Microbiol.">
        <title>Complete genome sequence of Corynebacterium casei LMG S-19264T (=DSM 44701T), isolated from a smear-ripened cheese.</title>
        <authorList>
            <consortium name="US DOE Joint Genome Institute (JGI-PGF)"/>
            <person name="Walter F."/>
            <person name="Albersmeier A."/>
            <person name="Kalinowski J."/>
            <person name="Ruckert C."/>
        </authorList>
    </citation>
    <scope>NUCLEOTIDE SEQUENCE [LARGE SCALE GENOMIC DNA]</scope>
    <source>
        <strain evidence="3 4">CGMCC 1.15286</strain>
    </source>
</reference>
<feature type="compositionally biased region" description="Low complexity" evidence="1">
    <location>
        <begin position="57"/>
        <end position="73"/>
    </location>
</feature>
<accession>A0A917HE13</accession>
<evidence type="ECO:0000256" key="1">
    <source>
        <dbReference type="SAM" id="MobiDB-lite"/>
    </source>
</evidence>
<evidence type="ECO:0000313" key="3">
    <source>
        <dbReference type="EMBL" id="GGG74951.1"/>
    </source>
</evidence>
<name>A0A917HE13_9BACL</name>
<gene>
    <name evidence="3" type="ORF">GCM10010918_33920</name>
</gene>
<evidence type="ECO:0000256" key="2">
    <source>
        <dbReference type="SAM" id="Phobius"/>
    </source>
</evidence>
<feature type="transmembrane region" description="Helical" evidence="2">
    <location>
        <begin position="30"/>
        <end position="49"/>
    </location>
</feature>
<comment type="caution">
    <text evidence="3">The sequence shown here is derived from an EMBL/GenBank/DDBJ whole genome shotgun (WGS) entry which is preliminary data.</text>
</comment>
<dbReference type="EMBL" id="BMHY01000006">
    <property type="protein sequence ID" value="GGG74951.1"/>
    <property type="molecule type" value="Genomic_DNA"/>
</dbReference>
<feature type="transmembrane region" description="Helical" evidence="2">
    <location>
        <begin position="6"/>
        <end position="21"/>
    </location>
</feature>